<proteinExistence type="inferred from homology"/>
<evidence type="ECO:0000256" key="8">
    <source>
        <dbReference type="ARBA" id="ARBA00022777"/>
    </source>
</evidence>
<evidence type="ECO:0000313" key="21">
    <source>
        <dbReference type="EMBL" id="AFZ49836.1"/>
    </source>
</evidence>
<feature type="transmembrane region" description="Helical" evidence="20">
    <location>
        <begin position="99"/>
        <end position="118"/>
    </location>
</feature>
<gene>
    <name evidence="21" type="ORF">Dacsa_1134</name>
</gene>
<organism evidence="21 22">
    <name type="scientific">Dactylococcopsis salina (strain PCC 8305)</name>
    <name type="common">Myxobactron salinum</name>
    <dbReference type="NCBI Taxonomy" id="13035"/>
    <lineage>
        <taxon>Bacteria</taxon>
        <taxon>Bacillati</taxon>
        <taxon>Cyanobacteriota</taxon>
        <taxon>Cyanophyceae</taxon>
        <taxon>Nodosilineales</taxon>
        <taxon>Cymatolegaceae</taxon>
        <taxon>Dactylococcopsis</taxon>
    </lineage>
</organism>
<feature type="transmembrane region" description="Helical" evidence="20">
    <location>
        <begin position="139"/>
        <end position="161"/>
    </location>
</feature>
<evidence type="ECO:0000256" key="7">
    <source>
        <dbReference type="ARBA" id="ARBA00022741"/>
    </source>
</evidence>
<dbReference type="GO" id="GO:0008654">
    <property type="term" value="P:phospholipid biosynthetic process"/>
    <property type="evidence" value="ECO:0007669"/>
    <property type="project" value="UniProtKB-KW"/>
</dbReference>
<keyword evidence="4" id="KW-0444">Lipid biosynthesis</keyword>
<sequence length="170" mass="18253">MTVNAGTSFTQQTSSQKQGDDVMTLVSKPSTDSSNLNQISSTRKLAFKIAPNLFTSFRYAFAGVRYAFSTQRNFRIHTVIGTIAISLGIFLEISNVEMAVIGITIAFVLALELLNTALESVVDLTVKQTYHELAKVAKDCAAGAVLMGALAALFVAGIILFPPLFTLILS</sequence>
<evidence type="ECO:0000256" key="11">
    <source>
        <dbReference type="ARBA" id="ARBA00023098"/>
    </source>
</evidence>
<dbReference type="InterPro" id="IPR033717">
    <property type="entry name" value="UDPK"/>
</dbReference>
<dbReference type="Pfam" id="PF01219">
    <property type="entry name" value="DAGK_prokar"/>
    <property type="match status" value="1"/>
</dbReference>
<evidence type="ECO:0000256" key="1">
    <source>
        <dbReference type="ARBA" id="ARBA00004651"/>
    </source>
</evidence>
<feature type="binding site" evidence="17">
    <location>
        <begin position="138"/>
        <end position="139"/>
    </location>
    <ligand>
        <name>ATP</name>
        <dbReference type="ChEBI" id="CHEBI:30616"/>
    </ligand>
</feature>
<dbReference type="AlphaFoldDB" id="K9YSC1"/>
<dbReference type="PANTHER" id="PTHR34299:SF1">
    <property type="entry name" value="DIACYLGLYCEROL KINASE"/>
    <property type="match status" value="1"/>
</dbReference>
<evidence type="ECO:0000256" key="12">
    <source>
        <dbReference type="ARBA" id="ARBA00023136"/>
    </source>
</evidence>
<evidence type="ECO:0000256" key="20">
    <source>
        <dbReference type="SAM" id="Phobius"/>
    </source>
</evidence>
<evidence type="ECO:0000256" key="6">
    <source>
        <dbReference type="ARBA" id="ARBA00022692"/>
    </source>
</evidence>
<protein>
    <submittedName>
        <fullName evidence="21">Diacylglycerol kinase</fullName>
    </submittedName>
</protein>
<keyword evidence="8 21" id="KW-0418">Kinase</keyword>
<keyword evidence="5" id="KW-0808">Transferase</keyword>
<keyword evidence="10 20" id="KW-1133">Transmembrane helix</keyword>
<comment type="similarity">
    <text evidence="2">Belongs to the bacterial diacylglycerol kinase family.</text>
</comment>
<dbReference type="GO" id="GO:0016301">
    <property type="term" value="F:kinase activity"/>
    <property type="evidence" value="ECO:0007669"/>
    <property type="project" value="UniProtKB-KW"/>
</dbReference>
<keyword evidence="7 17" id="KW-0547">Nucleotide-binding</keyword>
<feature type="transmembrane region" description="Helical" evidence="20">
    <location>
        <begin position="74"/>
        <end position="93"/>
    </location>
</feature>
<keyword evidence="12 20" id="KW-0472">Membrane</keyword>
<evidence type="ECO:0000256" key="14">
    <source>
        <dbReference type="ARBA" id="ARBA00023264"/>
    </source>
</evidence>
<dbReference type="GO" id="GO:0046872">
    <property type="term" value="F:metal ion binding"/>
    <property type="evidence" value="ECO:0007669"/>
    <property type="project" value="UniProtKB-KW"/>
</dbReference>
<evidence type="ECO:0000256" key="4">
    <source>
        <dbReference type="ARBA" id="ARBA00022516"/>
    </source>
</evidence>
<dbReference type="InterPro" id="IPR000829">
    <property type="entry name" value="DAGK"/>
</dbReference>
<dbReference type="PATRIC" id="fig|13035.3.peg.1274"/>
<dbReference type="eggNOG" id="COG0818">
    <property type="taxonomic scope" value="Bacteria"/>
</dbReference>
<dbReference type="PROSITE" id="PS01069">
    <property type="entry name" value="DAGK_PROKAR"/>
    <property type="match status" value="1"/>
</dbReference>
<evidence type="ECO:0000313" key="22">
    <source>
        <dbReference type="Proteomes" id="UP000010482"/>
    </source>
</evidence>
<feature type="binding site" evidence="17">
    <location>
        <position position="59"/>
    </location>
    <ligand>
        <name>ATP</name>
        <dbReference type="ChEBI" id="CHEBI:30616"/>
    </ligand>
</feature>
<dbReference type="GO" id="GO:0005524">
    <property type="term" value="F:ATP binding"/>
    <property type="evidence" value="ECO:0007669"/>
    <property type="project" value="UniProtKB-KW"/>
</dbReference>
<dbReference type="STRING" id="13035.Dacsa_1134"/>
<evidence type="ECO:0000256" key="9">
    <source>
        <dbReference type="ARBA" id="ARBA00022840"/>
    </source>
</evidence>
<dbReference type="EMBL" id="CP003944">
    <property type="protein sequence ID" value="AFZ49836.1"/>
    <property type="molecule type" value="Genomic_DNA"/>
</dbReference>
<evidence type="ECO:0000256" key="13">
    <source>
        <dbReference type="ARBA" id="ARBA00023209"/>
    </source>
</evidence>
<evidence type="ECO:0000256" key="17">
    <source>
        <dbReference type="PIRSR" id="PIRSR600829-3"/>
    </source>
</evidence>
<comment type="cofactor">
    <cofactor evidence="18">
        <name>Mg(2+)</name>
        <dbReference type="ChEBI" id="CHEBI:18420"/>
    </cofactor>
    <text evidence="18">Mn(2+), Zn(2+), Cd(2+) and Co(2+) support activity to lesser extents.</text>
</comment>
<evidence type="ECO:0000256" key="5">
    <source>
        <dbReference type="ARBA" id="ARBA00022679"/>
    </source>
</evidence>
<accession>K9YSC1</accession>
<evidence type="ECO:0000256" key="3">
    <source>
        <dbReference type="ARBA" id="ARBA00022475"/>
    </source>
</evidence>
<keyword evidence="6 20" id="KW-0812">Transmembrane</keyword>
<keyword evidence="22" id="KW-1185">Reference proteome</keyword>
<feature type="binding site" evidence="18">
    <location>
        <position position="119"/>
    </location>
    <ligand>
        <name>a divalent metal cation</name>
        <dbReference type="ChEBI" id="CHEBI:60240"/>
    </ligand>
</feature>
<feature type="compositionally biased region" description="Low complexity" evidence="19">
    <location>
        <begin position="7"/>
        <end position="16"/>
    </location>
</feature>
<evidence type="ECO:0000256" key="10">
    <source>
        <dbReference type="ARBA" id="ARBA00022989"/>
    </source>
</evidence>
<feature type="active site" description="Proton acceptor" evidence="15">
    <location>
        <position position="112"/>
    </location>
</feature>
<comment type="subcellular location">
    <subcellularLocation>
        <location evidence="1">Cell membrane</location>
        <topology evidence="1">Multi-pass membrane protein</topology>
    </subcellularLocation>
</comment>
<evidence type="ECO:0000256" key="2">
    <source>
        <dbReference type="ARBA" id="ARBA00005967"/>
    </source>
</evidence>
<feature type="binding site" evidence="16">
    <location>
        <position position="112"/>
    </location>
    <ligand>
        <name>substrate</name>
    </ligand>
</feature>
<evidence type="ECO:0000256" key="16">
    <source>
        <dbReference type="PIRSR" id="PIRSR600829-2"/>
    </source>
</evidence>
<evidence type="ECO:0000256" key="15">
    <source>
        <dbReference type="PIRSR" id="PIRSR600829-1"/>
    </source>
</evidence>
<dbReference type="KEGG" id="dsl:Dacsa_1134"/>
<feature type="binding site" evidence="17">
    <location>
        <position position="119"/>
    </location>
    <ligand>
        <name>ATP</name>
        <dbReference type="ChEBI" id="CHEBI:30616"/>
    </ligand>
</feature>
<reference evidence="21" key="1">
    <citation type="submission" date="2012-04" db="EMBL/GenBank/DDBJ databases">
        <title>Finished genome of Dactylococcopsis salina PCC 8305.</title>
        <authorList>
            <consortium name="US DOE Joint Genome Institute"/>
            <person name="Gugger M."/>
            <person name="Coursin T."/>
            <person name="Rippka R."/>
            <person name="Tandeau De Marsac N."/>
            <person name="Huntemann M."/>
            <person name="Wei C.-L."/>
            <person name="Han J."/>
            <person name="Detter J.C."/>
            <person name="Han C."/>
            <person name="Tapia R."/>
            <person name="Daligault H."/>
            <person name="Chen A."/>
            <person name="Krypides N."/>
            <person name="Mavromatis K."/>
            <person name="Markowitz V."/>
            <person name="Szeto E."/>
            <person name="Ivanova N."/>
            <person name="Ovchinnikova G."/>
            <person name="Pagani I."/>
            <person name="Pati A."/>
            <person name="Goodwin L."/>
            <person name="Peters L."/>
            <person name="Pitluck S."/>
            <person name="Woyke T."/>
            <person name="Kerfeld C."/>
        </authorList>
    </citation>
    <scope>NUCLEOTIDE SEQUENCE [LARGE SCALE GENOMIC DNA]</scope>
    <source>
        <strain evidence="21">PCC 8305</strain>
    </source>
</reference>
<keyword evidence="13" id="KW-0594">Phospholipid biosynthesis</keyword>
<keyword evidence="11" id="KW-0443">Lipid metabolism</keyword>
<keyword evidence="18" id="KW-0479">Metal-binding</keyword>
<dbReference type="HOGENOM" id="CLU_112343_2_0_3"/>
<feature type="region of interest" description="Disordered" evidence="19">
    <location>
        <begin position="1"/>
        <end position="21"/>
    </location>
</feature>
<keyword evidence="18" id="KW-0460">Magnesium</keyword>
<dbReference type="CDD" id="cd14265">
    <property type="entry name" value="UDPK_IM_like"/>
    <property type="match status" value="1"/>
</dbReference>
<keyword evidence="14" id="KW-1208">Phospholipid metabolism</keyword>
<dbReference type="PANTHER" id="PTHR34299">
    <property type="entry name" value="DIACYLGLYCEROL KINASE"/>
    <property type="match status" value="1"/>
</dbReference>
<evidence type="ECO:0000256" key="19">
    <source>
        <dbReference type="SAM" id="MobiDB-lite"/>
    </source>
</evidence>
<evidence type="ECO:0000256" key="18">
    <source>
        <dbReference type="PIRSR" id="PIRSR600829-4"/>
    </source>
</evidence>
<dbReference type="Proteomes" id="UP000010482">
    <property type="component" value="Chromosome"/>
</dbReference>
<dbReference type="GO" id="GO:0005886">
    <property type="term" value="C:plasma membrane"/>
    <property type="evidence" value="ECO:0007669"/>
    <property type="project" value="UniProtKB-SubCell"/>
</dbReference>
<name>K9YSC1_DACS8</name>
<keyword evidence="3" id="KW-1003">Cell membrane</keyword>
<dbReference type="InterPro" id="IPR036945">
    <property type="entry name" value="DAGK_sf"/>
</dbReference>
<keyword evidence="9 17" id="KW-0067">ATP-binding</keyword>
<dbReference type="Gene3D" id="1.10.287.3610">
    <property type="match status" value="1"/>
</dbReference>